<evidence type="ECO:0000259" key="1">
    <source>
        <dbReference type="Pfam" id="PF00814"/>
    </source>
</evidence>
<evidence type="ECO:0000313" key="2">
    <source>
        <dbReference type="EMBL" id="WWM70618.1"/>
    </source>
</evidence>
<dbReference type="NCBIfam" id="TIGR03725">
    <property type="entry name" value="T6A_YeaZ"/>
    <property type="match status" value="1"/>
</dbReference>
<dbReference type="InterPro" id="IPR022496">
    <property type="entry name" value="T6A_TsaB"/>
</dbReference>
<dbReference type="GO" id="GO:0061711">
    <property type="term" value="F:tRNA N(6)-L-threonylcarbamoyladenine synthase activity"/>
    <property type="evidence" value="ECO:0007669"/>
    <property type="project" value="UniProtKB-EC"/>
</dbReference>
<dbReference type="SUPFAM" id="SSF53067">
    <property type="entry name" value="Actin-like ATPase domain"/>
    <property type="match status" value="1"/>
</dbReference>
<proteinExistence type="predicted"/>
<dbReference type="InterPro" id="IPR043129">
    <property type="entry name" value="ATPase_NBD"/>
</dbReference>
<keyword evidence="2" id="KW-0808">Transferase</keyword>
<sequence>MLLALDTATPACTAALFGADGALLARADEIMSRGHAEKLMPLLERMLDGRRADAILVGCGPGSFTGLRVGIAAAHGLGIGWDVPVLGLSTLALIAAGLPGESPVAVALTGGHGELFVQQFERAPLAPVAAVASLTPAAAAAAITAPLMAGSGAAALVAARGFGEAVDALPTAAHALALPEALRSLAPRPTYARAPDAKPKAA</sequence>
<name>A0ABZ2G0J2_9SPHN</name>
<dbReference type="Gene3D" id="3.30.420.40">
    <property type="match status" value="2"/>
</dbReference>
<dbReference type="EMBL" id="CP145607">
    <property type="protein sequence ID" value="WWM70618.1"/>
    <property type="molecule type" value="Genomic_DNA"/>
</dbReference>
<dbReference type="RefSeq" id="WP_338503529.1">
    <property type="nucleotide sequence ID" value="NZ_CP145607.1"/>
</dbReference>
<protein>
    <submittedName>
        <fullName evidence="2">tRNA (Adenosine(37)-N6)-threonylcarbamoyltransferase complex dimerization subunit type 1 TsaB</fullName>
        <ecNumber evidence="2">2.3.1.234</ecNumber>
    </submittedName>
</protein>
<organism evidence="2 3">
    <name type="scientific">Sphingomonas kaistensis</name>
    <dbReference type="NCBI Taxonomy" id="298708"/>
    <lineage>
        <taxon>Bacteria</taxon>
        <taxon>Pseudomonadati</taxon>
        <taxon>Pseudomonadota</taxon>
        <taxon>Alphaproteobacteria</taxon>
        <taxon>Sphingomonadales</taxon>
        <taxon>Sphingomonadaceae</taxon>
        <taxon>Sphingomonas</taxon>
    </lineage>
</organism>
<feature type="domain" description="Gcp-like" evidence="1">
    <location>
        <begin position="29"/>
        <end position="121"/>
    </location>
</feature>
<accession>A0ABZ2G0J2</accession>
<dbReference type="Proteomes" id="UP001382935">
    <property type="component" value="Chromosome"/>
</dbReference>
<dbReference type="InterPro" id="IPR000905">
    <property type="entry name" value="Gcp-like_dom"/>
</dbReference>
<keyword evidence="3" id="KW-1185">Reference proteome</keyword>
<dbReference type="EC" id="2.3.1.234" evidence="2"/>
<reference evidence="2 3" key="1">
    <citation type="submission" date="2024-02" db="EMBL/GenBank/DDBJ databases">
        <title>Full genome sequence of Sphingomonas kaistensis.</title>
        <authorList>
            <person name="Poletto B.L."/>
            <person name="Silva G."/>
            <person name="Galante D."/>
            <person name="Campos K.R."/>
            <person name="Santos M.B.N."/>
            <person name="Sacchi C.T."/>
        </authorList>
    </citation>
    <scope>NUCLEOTIDE SEQUENCE [LARGE SCALE GENOMIC DNA]</scope>
    <source>
        <strain evidence="2 3">MA4R</strain>
    </source>
</reference>
<keyword evidence="2" id="KW-0012">Acyltransferase</keyword>
<dbReference type="Pfam" id="PF00814">
    <property type="entry name" value="TsaD"/>
    <property type="match status" value="1"/>
</dbReference>
<gene>
    <name evidence="2" type="primary">tsaB</name>
    <name evidence="2" type="ORF">V6R86_08005</name>
</gene>
<evidence type="ECO:0000313" key="3">
    <source>
        <dbReference type="Proteomes" id="UP001382935"/>
    </source>
</evidence>